<dbReference type="EMBL" id="JAHLOQ010000022">
    <property type="protein sequence ID" value="MBU5336532.1"/>
    <property type="molecule type" value="Genomic_DNA"/>
</dbReference>
<dbReference type="PANTHER" id="PTHR30404">
    <property type="entry name" value="N-ACETYLMURAMOYL-L-ALANINE AMIDASE"/>
    <property type="match status" value="1"/>
</dbReference>
<dbReference type="InterPro" id="IPR050695">
    <property type="entry name" value="N-acetylmuramoyl_amidase_3"/>
</dbReference>
<feature type="region of interest" description="Disordered" evidence="2">
    <location>
        <begin position="1"/>
        <end position="52"/>
    </location>
</feature>
<feature type="compositionally biased region" description="Basic residues" evidence="2">
    <location>
        <begin position="36"/>
        <end position="52"/>
    </location>
</feature>
<feature type="compositionally biased region" description="Polar residues" evidence="2">
    <location>
        <begin position="13"/>
        <end position="22"/>
    </location>
</feature>
<keyword evidence="1" id="KW-0378">Hydrolase</keyword>
<dbReference type="RefSeq" id="WP_216569803.1">
    <property type="nucleotide sequence ID" value="NZ_JAHLOQ010000022.1"/>
</dbReference>
<protein>
    <submittedName>
        <fullName evidence="5">N-acetylmuramoyl-L-alanine amidase</fullName>
    </submittedName>
</protein>
<accession>A0ABS6DXG5</accession>
<evidence type="ECO:0000313" key="6">
    <source>
        <dbReference type="Proteomes" id="UP001196301"/>
    </source>
</evidence>
<dbReference type="SMART" id="SM00646">
    <property type="entry name" value="Ami_3"/>
    <property type="match status" value="1"/>
</dbReference>
<name>A0ABS6DXG5_9FIRM</name>
<dbReference type="CDD" id="cd02696">
    <property type="entry name" value="MurNAc-LAA"/>
    <property type="match status" value="1"/>
</dbReference>
<keyword evidence="3" id="KW-0812">Transmembrane</keyword>
<feature type="domain" description="MurNAc-LAA" evidence="4">
    <location>
        <begin position="190"/>
        <end position="301"/>
    </location>
</feature>
<comment type="caution">
    <text evidence="5">The sequence shown here is derived from an EMBL/GenBank/DDBJ whole genome shotgun (WGS) entry which is preliminary data.</text>
</comment>
<keyword evidence="6" id="KW-1185">Reference proteome</keyword>
<dbReference type="Proteomes" id="UP001196301">
    <property type="component" value="Unassembled WGS sequence"/>
</dbReference>
<proteinExistence type="predicted"/>
<keyword evidence="3" id="KW-1133">Transmembrane helix</keyword>
<dbReference type="PANTHER" id="PTHR30404:SF0">
    <property type="entry name" value="N-ACETYLMURAMOYL-L-ALANINE AMIDASE AMIC"/>
    <property type="match status" value="1"/>
</dbReference>
<dbReference type="Pfam" id="PF01520">
    <property type="entry name" value="Amidase_3"/>
    <property type="match status" value="1"/>
</dbReference>
<feature type="compositionally biased region" description="Low complexity" evidence="2">
    <location>
        <begin position="24"/>
        <end position="35"/>
    </location>
</feature>
<evidence type="ECO:0000259" key="4">
    <source>
        <dbReference type="SMART" id="SM00646"/>
    </source>
</evidence>
<evidence type="ECO:0000256" key="3">
    <source>
        <dbReference type="SAM" id="Phobius"/>
    </source>
</evidence>
<evidence type="ECO:0000256" key="1">
    <source>
        <dbReference type="ARBA" id="ARBA00022801"/>
    </source>
</evidence>
<feature type="compositionally biased region" description="Low complexity" evidence="2">
    <location>
        <begin position="1"/>
        <end position="12"/>
    </location>
</feature>
<reference evidence="5 6" key="1">
    <citation type="submission" date="2021-06" db="EMBL/GenBank/DDBJ databases">
        <authorList>
            <person name="Sun Q."/>
            <person name="Li D."/>
        </authorList>
    </citation>
    <scope>NUCLEOTIDE SEQUENCE [LARGE SCALE GENOMIC DNA]</scope>
    <source>
        <strain evidence="5 6">N19</strain>
    </source>
</reference>
<feature type="transmembrane region" description="Helical" evidence="3">
    <location>
        <begin position="60"/>
        <end position="77"/>
    </location>
</feature>
<gene>
    <name evidence="5" type="ORF">KQI20_08780</name>
</gene>
<evidence type="ECO:0000256" key="2">
    <source>
        <dbReference type="SAM" id="MobiDB-lite"/>
    </source>
</evidence>
<organism evidence="5 6">
    <name type="scientific">Intestinibacter bartlettii</name>
    <dbReference type="NCBI Taxonomy" id="261299"/>
    <lineage>
        <taxon>Bacteria</taxon>
        <taxon>Bacillati</taxon>
        <taxon>Bacillota</taxon>
        <taxon>Clostridia</taxon>
        <taxon>Peptostreptococcales</taxon>
        <taxon>Peptostreptococcaceae</taxon>
        <taxon>Intestinibacter</taxon>
    </lineage>
</organism>
<dbReference type="InterPro" id="IPR002508">
    <property type="entry name" value="MurNAc-LAA_cat"/>
</dbReference>
<evidence type="ECO:0000313" key="5">
    <source>
        <dbReference type="EMBL" id="MBU5336532.1"/>
    </source>
</evidence>
<sequence>MTNKRTNNNNKNGSRTAQTRNTQNKRPQTRTTNKTTRPRKNKRKKGLHRRKSAIKRRKQLIVLVALIAVISIVGIITKRTVTFVSSIWPNVIAMKNSMTGGAVDTSHVDTNEQYDVSDEKQQTLEIRHNVFIDVGCGGNETGYVTKSNIKEKDLNLEIAKKVAKELGRQSDINVIMSRQEDVYMSPDERKSLASSQDAEVFVSIHMAAESTGKAEGLETIYSSSAKNGSADFASLMQTSIAAFVKTESRGTSAYDLSVLRDNSMPSIYIQCGFLSNSNDEKNLKDENYQNELAKGIAQGILTYIDAKK</sequence>
<keyword evidence="3" id="KW-0472">Membrane</keyword>